<feature type="region of interest" description="Disordered" evidence="1">
    <location>
        <begin position="1"/>
        <end position="36"/>
    </location>
</feature>
<sequence>MKKKGNNHSILTFAERRHTNSSQSSRSPAPLPNGKVRAALELPSLRILSRPSCRPSSKPSIRSY</sequence>
<reference evidence="2 4" key="2">
    <citation type="submission" date="2020-05" db="EMBL/GenBank/DDBJ databases">
        <authorList>
            <person name="Campoy J."/>
            <person name="Schneeberger K."/>
            <person name="Spophaly S."/>
        </authorList>
    </citation>
    <scope>NUCLEOTIDE SEQUENCE [LARGE SCALE GENOMIC DNA]</scope>
    <source>
        <strain evidence="2">PruArmRojPasFocal</strain>
    </source>
</reference>
<organism evidence="2 4">
    <name type="scientific">Prunus armeniaca</name>
    <name type="common">Apricot</name>
    <name type="synonym">Armeniaca vulgaris</name>
    <dbReference type="NCBI Taxonomy" id="36596"/>
    <lineage>
        <taxon>Eukaryota</taxon>
        <taxon>Viridiplantae</taxon>
        <taxon>Streptophyta</taxon>
        <taxon>Embryophyta</taxon>
        <taxon>Tracheophyta</taxon>
        <taxon>Spermatophyta</taxon>
        <taxon>Magnoliopsida</taxon>
        <taxon>eudicotyledons</taxon>
        <taxon>Gunneridae</taxon>
        <taxon>Pentapetalae</taxon>
        <taxon>rosids</taxon>
        <taxon>fabids</taxon>
        <taxon>Rosales</taxon>
        <taxon>Rosaceae</taxon>
        <taxon>Amygdaloideae</taxon>
        <taxon>Amygdaleae</taxon>
        <taxon>Prunus</taxon>
    </lineage>
</organism>
<keyword evidence="5" id="KW-1185">Reference proteome</keyword>
<dbReference type="AlphaFoldDB" id="A0A6J5UR32"/>
<evidence type="ECO:0000313" key="5">
    <source>
        <dbReference type="Proteomes" id="UP000507245"/>
    </source>
</evidence>
<dbReference type="Proteomes" id="UP000507222">
    <property type="component" value="Unassembled WGS sequence"/>
</dbReference>
<evidence type="ECO:0000313" key="4">
    <source>
        <dbReference type="Proteomes" id="UP000507222"/>
    </source>
</evidence>
<reference evidence="5" key="1">
    <citation type="journal article" date="2020" name="Genome Biol.">
        <title>Gamete binning: chromosome-level and haplotype-resolved genome assembly enabled by high-throughput single-cell sequencing of gamete genomes.</title>
        <authorList>
            <person name="Campoy J.A."/>
            <person name="Sun H."/>
            <person name="Goel M."/>
            <person name="Jiao W.-B."/>
            <person name="Folz-Donahue K."/>
            <person name="Wang N."/>
            <person name="Rubio M."/>
            <person name="Liu C."/>
            <person name="Kukat C."/>
            <person name="Ruiz D."/>
            <person name="Huettel B."/>
            <person name="Schneeberger K."/>
        </authorList>
    </citation>
    <scope>NUCLEOTIDE SEQUENCE [LARGE SCALE GENOMIC DNA]</scope>
    <source>
        <strain evidence="5">cv. Rojo Pasion</strain>
    </source>
</reference>
<dbReference type="EMBL" id="CAEKKB010000004">
    <property type="protein sequence ID" value="CAB4308956.1"/>
    <property type="molecule type" value="Genomic_DNA"/>
</dbReference>
<dbReference type="Proteomes" id="UP000507245">
    <property type="component" value="Unassembled WGS sequence"/>
</dbReference>
<evidence type="ECO:0000256" key="1">
    <source>
        <dbReference type="SAM" id="MobiDB-lite"/>
    </source>
</evidence>
<evidence type="ECO:0000313" key="3">
    <source>
        <dbReference type="EMBL" id="CAB4308956.1"/>
    </source>
</evidence>
<gene>
    <name evidence="2" type="ORF">CURHAP_LOCUS29783</name>
    <name evidence="3" type="ORF">ORAREDHAP_LOCUS29422</name>
</gene>
<accession>A0A6J5UR32</accession>
<proteinExistence type="predicted"/>
<dbReference type="EMBL" id="CAEKDK010000004">
    <property type="protein sequence ID" value="CAB4278551.1"/>
    <property type="molecule type" value="Genomic_DNA"/>
</dbReference>
<evidence type="ECO:0000313" key="2">
    <source>
        <dbReference type="EMBL" id="CAB4278551.1"/>
    </source>
</evidence>
<protein>
    <submittedName>
        <fullName evidence="2">Uncharacterized protein</fullName>
    </submittedName>
</protein>
<name>A0A6J5UR32_PRUAR</name>